<dbReference type="InterPro" id="IPR051188">
    <property type="entry name" value="PHD-type_Zinc_Finger"/>
</dbReference>
<dbReference type="PANTHER" id="PTHR12420:SF47">
    <property type="entry name" value="PHD FINGER PROTEIN 7"/>
    <property type="match status" value="1"/>
</dbReference>
<dbReference type="InterPro" id="IPR011011">
    <property type="entry name" value="Znf_FYVE_PHD"/>
</dbReference>
<evidence type="ECO:0000259" key="5">
    <source>
        <dbReference type="PROSITE" id="PS50089"/>
    </source>
</evidence>
<feature type="domain" description="PHD-type" evidence="6">
    <location>
        <begin position="1"/>
        <end position="48"/>
    </location>
</feature>
<dbReference type="InterPro" id="IPR059102">
    <property type="entry name" value="PHD_PHF7/G2E3-like"/>
</dbReference>
<gene>
    <name evidence="7" type="primary">G2e3_3</name>
    <name evidence="7" type="ORF">BUCABY_R07850</name>
</gene>
<evidence type="ECO:0000256" key="2">
    <source>
        <dbReference type="ARBA" id="ARBA00022771"/>
    </source>
</evidence>
<feature type="domain" description="RING-type" evidence="5">
    <location>
        <begin position="63"/>
        <end position="112"/>
    </location>
</feature>
<dbReference type="InterPro" id="IPR019786">
    <property type="entry name" value="Zinc_finger_PHD-type_CS"/>
</dbReference>
<feature type="non-terminal residue" evidence="7">
    <location>
        <position position="203"/>
    </location>
</feature>
<evidence type="ECO:0000313" key="8">
    <source>
        <dbReference type="Proteomes" id="UP000551127"/>
    </source>
</evidence>
<evidence type="ECO:0000259" key="6">
    <source>
        <dbReference type="PROSITE" id="PS51805"/>
    </source>
</evidence>
<dbReference type="Gene3D" id="3.30.40.10">
    <property type="entry name" value="Zinc/RING finger domain, C3HC4 (zinc finger)"/>
    <property type="match status" value="3"/>
</dbReference>
<dbReference type="PROSITE" id="PS51805">
    <property type="entry name" value="EPHD"/>
    <property type="match status" value="1"/>
</dbReference>
<dbReference type="Pfam" id="PF26054">
    <property type="entry name" value="PHD_G2E3"/>
    <property type="match status" value="1"/>
</dbReference>
<dbReference type="Pfam" id="PF13639">
    <property type="entry name" value="zf-RING_2"/>
    <property type="match status" value="1"/>
</dbReference>
<dbReference type="InterPro" id="IPR001965">
    <property type="entry name" value="Znf_PHD"/>
</dbReference>
<dbReference type="InterPro" id="IPR001841">
    <property type="entry name" value="Znf_RING"/>
</dbReference>
<feature type="non-terminal residue" evidence="7">
    <location>
        <position position="1"/>
    </location>
</feature>
<keyword evidence="1" id="KW-0479">Metal-binding</keyword>
<dbReference type="InterPro" id="IPR013083">
    <property type="entry name" value="Znf_RING/FYVE/PHD"/>
</dbReference>
<dbReference type="SMART" id="SM00249">
    <property type="entry name" value="PHD"/>
    <property type="match status" value="2"/>
</dbReference>
<dbReference type="PANTHER" id="PTHR12420">
    <property type="entry name" value="PHD FINGER PROTEIN"/>
    <property type="match status" value="1"/>
</dbReference>
<comment type="caution">
    <text evidence="7">The sequence shown here is derived from an EMBL/GenBank/DDBJ whole genome shotgun (WGS) entry which is preliminary data.</text>
</comment>
<dbReference type="EMBL" id="VYZL01003399">
    <property type="protein sequence ID" value="NWR61387.1"/>
    <property type="molecule type" value="Genomic_DNA"/>
</dbReference>
<dbReference type="AlphaFoldDB" id="A0A7K4YR20"/>
<sequence length="203" mass="22664">CFVCRETGATITCQGTGYDRSFHLPCAVEGQCVTWYCLPCRSFCWEHRRQQEGEATLEENTACLICLEPVEDRKTYGTMVCPVCQHAWFHRGCIQGQALRTGLHHFQCPLCRDKATFLPTMMALGIRIPRRLPAWETLQAYAELGERHSRCDAGQCLCAGGREQSEGEGPWQLLLCSSCAAVGTHRGCCDLEASEASWECDSC</sequence>
<keyword evidence="3" id="KW-0862">Zinc</keyword>
<dbReference type="PROSITE" id="PS50089">
    <property type="entry name" value="ZF_RING_2"/>
    <property type="match status" value="1"/>
</dbReference>
<keyword evidence="8" id="KW-1185">Reference proteome</keyword>
<dbReference type="SUPFAM" id="SSF57850">
    <property type="entry name" value="RING/U-box"/>
    <property type="match status" value="1"/>
</dbReference>
<dbReference type="OrthoDB" id="512616at2759"/>
<accession>A0A7K4YR20</accession>
<protein>
    <submittedName>
        <fullName evidence="7">G2E3 ligase</fullName>
    </submittedName>
</protein>
<dbReference type="SUPFAM" id="SSF57903">
    <property type="entry name" value="FYVE/PHD zinc finger"/>
    <property type="match status" value="1"/>
</dbReference>
<dbReference type="PROSITE" id="PS01359">
    <property type="entry name" value="ZF_PHD_1"/>
    <property type="match status" value="1"/>
</dbReference>
<dbReference type="SMART" id="SM00184">
    <property type="entry name" value="RING"/>
    <property type="match status" value="1"/>
</dbReference>
<dbReference type="InterPro" id="IPR034732">
    <property type="entry name" value="EPHD"/>
</dbReference>
<evidence type="ECO:0000313" key="7">
    <source>
        <dbReference type="EMBL" id="NWR61387.1"/>
    </source>
</evidence>
<dbReference type="GO" id="GO:0005634">
    <property type="term" value="C:nucleus"/>
    <property type="evidence" value="ECO:0007669"/>
    <property type="project" value="TreeGrafter"/>
</dbReference>
<name>A0A7K4YR20_BUCAB</name>
<dbReference type="GO" id="GO:0008270">
    <property type="term" value="F:zinc ion binding"/>
    <property type="evidence" value="ECO:0007669"/>
    <property type="project" value="UniProtKB-KW"/>
</dbReference>
<evidence type="ECO:0000256" key="3">
    <source>
        <dbReference type="ARBA" id="ARBA00022833"/>
    </source>
</evidence>
<dbReference type="GO" id="GO:0016874">
    <property type="term" value="F:ligase activity"/>
    <property type="evidence" value="ECO:0007669"/>
    <property type="project" value="UniProtKB-KW"/>
</dbReference>
<evidence type="ECO:0000256" key="1">
    <source>
        <dbReference type="ARBA" id="ARBA00022723"/>
    </source>
</evidence>
<keyword evidence="2 4" id="KW-0863">Zinc-finger</keyword>
<dbReference type="Proteomes" id="UP000551127">
    <property type="component" value="Unassembled WGS sequence"/>
</dbReference>
<proteinExistence type="predicted"/>
<keyword evidence="7" id="KW-0436">Ligase</keyword>
<reference evidence="7 8" key="1">
    <citation type="submission" date="2019-09" db="EMBL/GenBank/DDBJ databases">
        <title>Bird 10,000 Genomes (B10K) Project - Family phase.</title>
        <authorList>
            <person name="Zhang G."/>
        </authorList>
    </citation>
    <scope>NUCLEOTIDE SEQUENCE [LARGE SCALE GENOMIC DNA]</scope>
    <source>
        <strain evidence="7">B10K-DU-012-80</strain>
    </source>
</reference>
<evidence type="ECO:0000256" key="4">
    <source>
        <dbReference type="PROSITE-ProRule" id="PRU00175"/>
    </source>
</evidence>
<organism evidence="7 8">
    <name type="scientific">Bucorvus abyssinicus</name>
    <name type="common">Northern ground-hornbill</name>
    <name type="synonym">Abyssinian ground-hornbill</name>
    <dbReference type="NCBI Taxonomy" id="153643"/>
    <lineage>
        <taxon>Eukaryota</taxon>
        <taxon>Metazoa</taxon>
        <taxon>Chordata</taxon>
        <taxon>Craniata</taxon>
        <taxon>Vertebrata</taxon>
        <taxon>Euteleostomi</taxon>
        <taxon>Archelosauria</taxon>
        <taxon>Archosauria</taxon>
        <taxon>Dinosauria</taxon>
        <taxon>Saurischia</taxon>
        <taxon>Theropoda</taxon>
        <taxon>Coelurosauria</taxon>
        <taxon>Aves</taxon>
        <taxon>Neognathae</taxon>
        <taxon>Neoaves</taxon>
        <taxon>Telluraves</taxon>
        <taxon>Coraciimorphae</taxon>
        <taxon>Bucerotiformes</taxon>
        <taxon>Bucorvidae</taxon>
        <taxon>Bucorvus</taxon>
    </lineage>
</organism>